<dbReference type="Pfam" id="PF00590">
    <property type="entry name" value="TP_methylase"/>
    <property type="match status" value="1"/>
</dbReference>
<evidence type="ECO:0000313" key="5">
    <source>
        <dbReference type="Proteomes" id="UP000320813"/>
    </source>
</evidence>
<dbReference type="SUPFAM" id="SSF53790">
    <property type="entry name" value="Tetrapyrrole methylase"/>
    <property type="match status" value="1"/>
</dbReference>
<comment type="caution">
    <text evidence="4">The sequence shown here is derived from an EMBL/GenBank/DDBJ whole genome shotgun (WGS) entry which is preliminary data.</text>
</comment>
<keyword evidence="2" id="KW-0169">Cobalamin biosynthesis</keyword>
<dbReference type="InterPro" id="IPR035996">
    <property type="entry name" value="4pyrrol_Methylase_sf"/>
</dbReference>
<evidence type="ECO:0000313" key="4">
    <source>
        <dbReference type="EMBL" id="RZD14656.1"/>
    </source>
</evidence>
<dbReference type="AlphaFoldDB" id="A0A519BBM9"/>
<dbReference type="PANTHER" id="PTHR43467:SF2">
    <property type="entry name" value="COBALT-PRECORRIN-2 C(20)-METHYLTRANSFERASE"/>
    <property type="match status" value="1"/>
</dbReference>
<evidence type="ECO:0000259" key="3">
    <source>
        <dbReference type="Pfam" id="PF00590"/>
    </source>
</evidence>
<evidence type="ECO:0000256" key="1">
    <source>
        <dbReference type="ARBA" id="ARBA00004953"/>
    </source>
</evidence>
<dbReference type="GO" id="GO:0030788">
    <property type="term" value="F:precorrin-2 C20-methyltransferase activity"/>
    <property type="evidence" value="ECO:0007669"/>
    <property type="project" value="InterPro"/>
</dbReference>
<sequence length="272" mass="30650">MNQLNLLNVVGVGPGDPELITIKAVKALKSSDFIFYPDVTFGKNKAAYNIVKSGIEFIELFGGRDIAAERLIPLEIEMKLSKGRNDELYRENALKILGKLREGVCSYITIGDPMFYSTYWGLYNAVKDEAVKNNAELNINIIGGISSFNYSFNLIGEPYIIKNSSVFITVPIKKDLKEMEDEINFMAKKSAKPQVIVFMKAGAYLKNIMEIFKNSYIDNFKEGKLKLYLIERSKLLDGFCDNDLNLKTRINNGGSEAGFDFDYFSILIGVFL</sequence>
<dbReference type="InterPro" id="IPR012382">
    <property type="entry name" value="CobI/CbiL"/>
</dbReference>
<dbReference type="GO" id="GO:0009236">
    <property type="term" value="P:cobalamin biosynthetic process"/>
    <property type="evidence" value="ECO:0007669"/>
    <property type="project" value="UniProtKB-KW"/>
</dbReference>
<evidence type="ECO:0000256" key="2">
    <source>
        <dbReference type="ARBA" id="ARBA00022573"/>
    </source>
</evidence>
<organism evidence="4 5">
    <name type="scientific">Candidatus Acidulodesulfobacterium ferriphilum</name>
    <dbReference type="NCBI Taxonomy" id="2597223"/>
    <lineage>
        <taxon>Bacteria</taxon>
        <taxon>Deltaproteobacteria</taxon>
        <taxon>Candidatus Acidulodesulfobacterales</taxon>
        <taxon>Candidatus Acidulodesulfobacterium</taxon>
    </lineage>
</organism>
<dbReference type="Gene3D" id="3.40.1010.10">
    <property type="entry name" value="Cobalt-precorrin-4 Transmethylase, Domain 1"/>
    <property type="match status" value="1"/>
</dbReference>
<name>A0A519BBM9_9DELT</name>
<proteinExistence type="predicted"/>
<reference evidence="4 5" key="1">
    <citation type="submission" date="2019-01" db="EMBL/GenBank/DDBJ databases">
        <title>Insights into ecological role of a new deltaproteobacterial order Candidatus Sinidesulfobacterales (Sva0485) by metagenomics and metatranscriptomics.</title>
        <authorList>
            <person name="Tan S."/>
            <person name="Liu J."/>
            <person name="Fang Y."/>
            <person name="Hedlund B.P."/>
            <person name="Lian Z.H."/>
            <person name="Huang L.Y."/>
            <person name="Li J.T."/>
            <person name="Huang L.N."/>
            <person name="Li W.J."/>
            <person name="Jiang H.C."/>
            <person name="Dong H.L."/>
            <person name="Shu W.S."/>
        </authorList>
    </citation>
    <scope>NUCLEOTIDE SEQUENCE [LARGE SCALE GENOMIC DNA]</scope>
    <source>
        <strain evidence="4">AP3</strain>
    </source>
</reference>
<dbReference type="CDD" id="cd11645">
    <property type="entry name" value="Precorrin_2_C20_MT"/>
    <property type="match status" value="1"/>
</dbReference>
<gene>
    <name evidence="4" type="ORF">EVJ47_05680</name>
</gene>
<dbReference type="EMBL" id="SGBD01000002">
    <property type="protein sequence ID" value="RZD14656.1"/>
    <property type="molecule type" value="Genomic_DNA"/>
</dbReference>
<protein>
    <recommendedName>
        <fullName evidence="3">Tetrapyrrole methylase domain-containing protein</fullName>
    </recommendedName>
</protein>
<dbReference type="Proteomes" id="UP000320813">
    <property type="component" value="Unassembled WGS sequence"/>
</dbReference>
<feature type="domain" description="Tetrapyrrole methylase" evidence="3">
    <location>
        <begin position="7"/>
        <end position="215"/>
    </location>
</feature>
<dbReference type="InterPro" id="IPR000878">
    <property type="entry name" value="4pyrrol_Mease"/>
</dbReference>
<dbReference type="PANTHER" id="PTHR43467">
    <property type="entry name" value="COBALT-PRECORRIN-2 C(20)-METHYLTRANSFERASE"/>
    <property type="match status" value="1"/>
</dbReference>
<accession>A0A519BBM9</accession>
<comment type="pathway">
    <text evidence="1">Cofactor biosynthesis; adenosylcobalamin biosynthesis.</text>
</comment>
<dbReference type="InterPro" id="IPR014777">
    <property type="entry name" value="4pyrrole_Mease_sub1"/>
</dbReference>